<keyword evidence="17" id="KW-1185">Reference proteome</keyword>
<comment type="caution">
    <text evidence="16">The sequence shown here is derived from an EMBL/GenBank/DDBJ whole genome shotgun (WGS) entry which is preliminary data.</text>
</comment>
<dbReference type="InterPro" id="IPR034505">
    <property type="entry name" value="Coproporphyrinogen-III_oxidase"/>
</dbReference>
<dbReference type="Pfam" id="PF04055">
    <property type="entry name" value="Radical_SAM"/>
    <property type="match status" value="1"/>
</dbReference>
<dbReference type="PIRSF" id="PIRSF000167">
    <property type="entry name" value="HemN"/>
    <property type="match status" value="1"/>
</dbReference>
<dbReference type="PROSITE" id="PS51918">
    <property type="entry name" value="RADICAL_SAM"/>
    <property type="match status" value="1"/>
</dbReference>
<evidence type="ECO:0000259" key="15">
    <source>
        <dbReference type="PROSITE" id="PS51918"/>
    </source>
</evidence>
<evidence type="ECO:0000256" key="10">
    <source>
        <dbReference type="ARBA" id="ARBA00023004"/>
    </source>
</evidence>
<evidence type="ECO:0000256" key="14">
    <source>
        <dbReference type="PIRNR" id="PIRNR000167"/>
    </source>
</evidence>
<comment type="pathway">
    <text evidence="2 14">Porphyrin-containing compound metabolism; protoporphyrin-IX biosynthesis; protoporphyrinogen-IX from coproporphyrinogen-III (AdoMet route): step 1/1.</text>
</comment>
<dbReference type="RefSeq" id="WP_377089275.1">
    <property type="nucleotide sequence ID" value="NZ_JBHSJL010000014.1"/>
</dbReference>
<dbReference type="SFLD" id="SFLDG01082">
    <property type="entry name" value="B12-binding_domain_containing"/>
    <property type="match status" value="1"/>
</dbReference>
<evidence type="ECO:0000256" key="5">
    <source>
        <dbReference type="ARBA" id="ARBA00022485"/>
    </source>
</evidence>
<name>A0ABW4Z7E5_9BACT</name>
<dbReference type="InterPro" id="IPR013785">
    <property type="entry name" value="Aldolase_TIM"/>
</dbReference>
<dbReference type="SUPFAM" id="SSF102114">
    <property type="entry name" value="Radical SAM enzymes"/>
    <property type="match status" value="1"/>
</dbReference>
<evidence type="ECO:0000256" key="9">
    <source>
        <dbReference type="ARBA" id="ARBA00023002"/>
    </source>
</evidence>
<comment type="cofactor">
    <cofactor evidence="14">
        <name>[4Fe-4S] cluster</name>
        <dbReference type="ChEBI" id="CHEBI:49883"/>
    </cofactor>
    <text evidence="14">Binds 1 [4Fe-4S] cluster. The cluster is coordinated with 3 cysteines and an exchangeable S-adenosyl-L-methionine.</text>
</comment>
<dbReference type="CDD" id="cd01335">
    <property type="entry name" value="Radical_SAM"/>
    <property type="match status" value="1"/>
</dbReference>
<dbReference type="InterPro" id="IPR010723">
    <property type="entry name" value="HemN_C"/>
</dbReference>
<dbReference type="PANTHER" id="PTHR13932">
    <property type="entry name" value="COPROPORPHYRINIGEN III OXIDASE"/>
    <property type="match status" value="1"/>
</dbReference>
<keyword evidence="11 14" id="KW-0411">Iron-sulfur</keyword>
<evidence type="ECO:0000256" key="6">
    <source>
        <dbReference type="ARBA" id="ARBA00022490"/>
    </source>
</evidence>
<dbReference type="InterPro" id="IPR007197">
    <property type="entry name" value="rSAM"/>
</dbReference>
<evidence type="ECO:0000313" key="16">
    <source>
        <dbReference type="EMBL" id="MFD2157660.1"/>
    </source>
</evidence>
<organism evidence="16 17">
    <name type="scientific">Rubritalea tangerina</name>
    <dbReference type="NCBI Taxonomy" id="430798"/>
    <lineage>
        <taxon>Bacteria</taxon>
        <taxon>Pseudomonadati</taxon>
        <taxon>Verrucomicrobiota</taxon>
        <taxon>Verrucomicrobiia</taxon>
        <taxon>Verrucomicrobiales</taxon>
        <taxon>Rubritaleaceae</taxon>
        <taxon>Rubritalea</taxon>
    </lineage>
</organism>
<evidence type="ECO:0000256" key="11">
    <source>
        <dbReference type="ARBA" id="ARBA00023014"/>
    </source>
</evidence>
<dbReference type="InterPro" id="IPR006638">
    <property type="entry name" value="Elp3/MiaA/NifB-like_rSAM"/>
</dbReference>
<evidence type="ECO:0000256" key="8">
    <source>
        <dbReference type="ARBA" id="ARBA00022723"/>
    </source>
</evidence>
<dbReference type="Gene3D" id="3.20.20.70">
    <property type="entry name" value="Aldolase class I"/>
    <property type="match status" value="1"/>
</dbReference>
<keyword evidence="5 14" id="KW-0004">4Fe-4S</keyword>
<evidence type="ECO:0000256" key="12">
    <source>
        <dbReference type="ARBA" id="ARBA00023244"/>
    </source>
</evidence>
<gene>
    <name evidence="16" type="primary">hemN</name>
    <name evidence="16" type="ORF">ACFSW8_01980</name>
</gene>
<protein>
    <recommendedName>
        <fullName evidence="14">Coproporphyrinogen-III oxidase</fullName>
        <ecNumber evidence="14">1.3.98.3</ecNumber>
    </recommendedName>
</protein>
<feature type="domain" description="Radical SAM core" evidence="15">
    <location>
        <begin position="42"/>
        <end position="277"/>
    </location>
</feature>
<dbReference type="InterPro" id="IPR004558">
    <property type="entry name" value="Coprogen_oxidase_HemN"/>
</dbReference>
<dbReference type="NCBIfam" id="TIGR00538">
    <property type="entry name" value="hemN"/>
    <property type="match status" value="1"/>
</dbReference>
<proteinExistence type="inferred from homology"/>
<evidence type="ECO:0000256" key="3">
    <source>
        <dbReference type="ARBA" id="ARBA00005493"/>
    </source>
</evidence>
<keyword evidence="9 14" id="KW-0560">Oxidoreductase</keyword>
<dbReference type="GO" id="GO:0051989">
    <property type="term" value="F:coproporphyrinogen dehydrogenase activity"/>
    <property type="evidence" value="ECO:0007669"/>
    <property type="project" value="UniProtKB-EC"/>
</dbReference>
<dbReference type="SFLD" id="SFLDG01065">
    <property type="entry name" value="anaerobic_coproporphyrinogen-I"/>
    <property type="match status" value="1"/>
</dbReference>
<dbReference type="EMBL" id="JBHUJB010000011">
    <property type="protein sequence ID" value="MFD2157660.1"/>
    <property type="molecule type" value="Genomic_DNA"/>
</dbReference>
<reference evidence="17" key="1">
    <citation type="journal article" date="2019" name="Int. J. Syst. Evol. Microbiol.">
        <title>The Global Catalogue of Microorganisms (GCM) 10K type strain sequencing project: providing services to taxonomists for standard genome sequencing and annotation.</title>
        <authorList>
            <consortium name="The Broad Institute Genomics Platform"/>
            <consortium name="The Broad Institute Genome Sequencing Center for Infectious Disease"/>
            <person name="Wu L."/>
            <person name="Ma J."/>
        </authorList>
    </citation>
    <scope>NUCLEOTIDE SEQUENCE [LARGE SCALE GENOMIC DNA]</scope>
    <source>
        <strain evidence="17">CCUG 57942</strain>
    </source>
</reference>
<accession>A0ABW4Z7E5</accession>
<dbReference type="Gene3D" id="1.10.10.920">
    <property type="match status" value="1"/>
</dbReference>
<dbReference type="InterPro" id="IPR058240">
    <property type="entry name" value="rSAM_sf"/>
</dbReference>
<keyword evidence="10 14" id="KW-0408">Iron</keyword>
<dbReference type="Pfam" id="PF06969">
    <property type="entry name" value="HemN_C"/>
    <property type="match status" value="1"/>
</dbReference>
<dbReference type="SFLD" id="SFLDS00029">
    <property type="entry name" value="Radical_SAM"/>
    <property type="match status" value="1"/>
</dbReference>
<evidence type="ECO:0000256" key="4">
    <source>
        <dbReference type="ARBA" id="ARBA00011245"/>
    </source>
</evidence>
<evidence type="ECO:0000256" key="7">
    <source>
        <dbReference type="ARBA" id="ARBA00022691"/>
    </source>
</evidence>
<evidence type="ECO:0000256" key="2">
    <source>
        <dbReference type="ARBA" id="ARBA00004785"/>
    </source>
</evidence>
<comment type="similarity">
    <text evidence="3 14">Belongs to the anaerobic coproporphyrinogen-III oxidase family.</text>
</comment>
<keyword evidence="12 14" id="KW-0627">Porphyrin biosynthesis</keyword>
<sequence>MLKPDLRLVEKYNKPGPRYTSYPTAPQFSESVNHQQLLQETQKDTGPLSLYFHIPFCQSMCWFCGCTKIISNKREPAERYLHNLEREIQLYPENANRPVQQLHFGGGTPNYLTPDQIQRFGNTLRNHFDFAHNAEISAELDPRRLTQEHIQAFQTLGVNRVSFGMQDVQLSTQKAVNRVQSDTQNRNAIDWARSAGIHSLNIDLIYGLPHQTPESIRNTIQHILSYDPDRLAVFSYAHVPWIAPAQKILERHGLPEAEAKIQMLGVIIEELTSNGYQYIGMDHFAKINDPLAVAQRNKTMQRNFQGYSTFRDLEIRAFGITSISQTQNSYRQNVKDLNAYEQALDQNTVPISKGYLLTQDDHIRRTTIMRLMCDHTLDYSQLSRELDIDFADYFRHEIHGLVDMEIDGLLERSETSLKVTPQGTLFIRNIAMFFDAHLAQSSARHSRTV</sequence>
<dbReference type="Proteomes" id="UP001597389">
    <property type="component" value="Unassembled WGS sequence"/>
</dbReference>
<evidence type="ECO:0000313" key="17">
    <source>
        <dbReference type="Proteomes" id="UP001597389"/>
    </source>
</evidence>
<comment type="subunit">
    <text evidence="4">Monomer.</text>
</comment>
<evidence type="ECO:0000256" key="13">
    <source>
        <dbReference type="ARBA" id="ARBA00048321"/>
    </source>
</evidence>
<dbReference type="EC" id="1.3.98.3" evidence="14"/>
<evidence type="ECO:0000256" key="1">
    <source>
        <dbReference type="ARBA" id="ARBA00004496"/>
    </source>
</evidence>
<comment type="catalytic activity">
    <reaction evidence="13 14">
        <text>coproporphyrinogen III + 2 S-adenosyl-L-methionine = protoporphyrinogen IX + 2 5'-deoxyadenosine + 2 L-methionine + 2 CO2</text>
        <dbReference type="Rhea" id="RHEA:15425"/>
        <dbReference type="ChEBI" id="CHEBI:16526"/>
        <dbReference type="ChEBI" id="CHEBI:17319"/>
        <dbReference type="ChEBI" id="CHEBI:57307"/>
        <dbReference type="ChEBI" id="CHEBI:57309"/>
        <dbReference type="ChEBI" id="CHEBI:57844"/>
        <dbReference type="ChEBI" id="CHEBI:59789"/>
        <dbReference type="EC" id="1.3.98.3"/>
    </reaction>
</comment>
<dbReference type="PANTHER" id="PTHR13932:SF6">
    <property type="entry name" value="OXYGEN-INDEPENDENT COPROPORPHYRINOGEN III OXIDASE"/>
    <property type="match status" value="1"/>
</dbReference>
<keyword evidence="8 14" id="KW-0479">Metal-binding</keyword>
<comment type="subcellular location">
    <subcellularLocation>
        <location evidence="1 14">Cytoplasm</location>
    </subcellularLocation>
</comment>
<keyword evidence="7 14" id="KW-0949">S-adenosyl-L-methionine</keyword>
<dbReference type="SMART" id="SM00729">
    <property type="entry name" value="Elp3"/>
    <property type="match status" value="1"/>
</dbReference>
<keyword evidence="6 14" id="KW-0963">Cytoplasm</keyword>